<proteinExistence type="predicted"/>
<name>A0A4S5ERS2_9ACTN</name>
<dbReference type="NCBIfam" id="TIGR02678">
    <property type="entry name" value="TIGR02678 family protein"/>
    <property type="match status" value="1"/>
</dbReference>
<evidence type="ECO:0000313" key="3">
    <source>
        <dbReference type="Proteomes" id="UP000305282"/>
    </source>
</evidence>
<comment type="caution">
    <text evidence="2">The sequence shown here is derived from an EMBL/GenBank/DDBJ whole genome shotgun (WGS) entry which is preliminary data.</text>
</comment>
<gene>
    <name evidence="2" type="ORF">E7Y31_07360</name>
</gene>
<feature type="compositionally biased region" description="Basic residues" evidence="1">
    <location>
        <begin position="919"/>
        <end position="938"/>
    </location>
</feature>
<dbReference type="EMBL" id="SSXH01000121">
    <property type="protein sequence ID" value="THJ75134.1"/>
    <property type="molecule type" value="Genomic_DNA"/>
</dbReference>
<reference evidence="2 3" key="1">
    <citation type="submission" date="2019-04" db="EMBL/GenBank/DDBJ databases">
        <title>Draft genome sequences for three unisolated Alnus-infective Frankia Sp+ strains, AgTrS, AiOr and AvVan, the first sequenced Frankia strains able to sporulate in-planta.</title>
        <authorList>
            <person name="Bethencourt L."/>
            <person name="Vautrin F."/>
            <person name="Taib N."/>
            <person name="Dubost A."/>
            <person name="Castro-Garcia L."/>
            <person name="Imbaud O."/>
            <person name="Abrouk D."/>
            <person name="Fournier P."/>
            <person name="Briolay J."/>
            <person name="Nguyen A."/>
            <person name="Normand P."/>
            <person name="Fernandez M.P."/>
            <person name="Brochier-Armanet C."/>
            <person name="Herrera-Belaroussi A."/>
        </authorList>
    </citation>
    <scope>NUCLEOTIDE SEQUENCE [LARGE SCALE GENOMIC DNA]</scope>
    <source>
        <strain evidence="2 3">AvVan</strain>
    </source>
</reference>
<dbReference type="Pfam" id="PF09661">
    <property type="entry name" value="DUF2398"/>
    <property type="match status" value="1"/>
</dbReference>
<feature type="compositionally biased region" description="Basic and acidic residues" evidence="1">
    <location>
        <begin position="818"/>
        <end position="843"/>
    </location>
</feature>
<sequence length="1183" mass="131262">MSSSANQHVRDEREDVARGIRLLLATPLLTAAGDPDGFTIVRRRGPISEWFEYFCGWQLRVEPRAGYARLVKIRSVPDPPRPARRARSTRAPFDRRRYVLFCVVAAELMDGPVTTIGLLADRVAAACAADPALPPFDTASHAERMAYVDALKLLEQFGVVSAVDGVTDAYVQSEDAKVLYRVDTTRLVGLLAAPTAPSRVVPGTSPGGDPGDLLDLDALITGMLVESRYGDAAAAEPTVSDPRRNLWLRHSVIRRLADDPVVYRWELTEAQLAYLATQTGRAQVRRAAEIAGFELEERAEGYLLVDPDGIATDSRFPDDQSNARIAALMLLDALRAAPAGLTAEQLTVEAGRMLDRLPSWGRTYRSEDGAQRLTEDALAELRMGSGSPRGTPATPGRPRPCGRCPRRRATATIARTGRGCTTTCPAPRVPDPARRSKRERHQAAHPPGGAGTRHTGRTRHTLAAAPRRDRERLALLRRDVPFPPGPAAAARPQRHGEVQSAGAAAAVPARRQPQAPGAVDVRRVGTHDALEPDGRRRQRPDPRRLRLDRVPLRRPPRSRCERGHRPGCRRRALVHLRRPTPGVHAHDDRHSGLLHDHQTDRPARRSERGRRRERPADPQAARGRRRRHRAGVRQRRRLPGRPARRAVRRPERPALQRSDHRHAAAAYAETVGAPRPVPAVDAAFPCAAAAGHRRDRRTGGGIRATGPPAGERSPPRRRSRRRAGARRSPADVRRPGAARRRQWPHLRHQRHGRGHPHGPRESQEEYERVVAERDSLEERIAANGTEHGIHEARIQGLLLSEAYQAGGQLDELRRDAREATARAGEARRQADGAGLRAHDDADTARQAQVRAARAETAFTTARDAARTAADRARHDRDPQRGRDRRGGRGGAAPLAAACGGRRPRPSGRRRAPRVERLPVGRRRARRRRAEPRSRTRGVGHRDDHPRLRGGGLRPRADRARRGPGPVGRRLRTAALRRPECAARRRRGRTRCAADRRGRRRSGAGGDRRPNRRAVPGQTRPGRRAGRAHGRARTSQHGHRAAAGRAADPDSRPRRAARRTAVAAGVRRRRRRARGPGERRGGPAGIRTARRLGVPDRRARRPRARHDHRCRPRGSGARRRAGHRARTRAGRGGARGSRPAPARRDRVRLHRVRLHRARLHRARRPPGRRRHRWHLAAGGSPRQL</sequence>
<feature type="compositionally biased region" description="Basic residues" evidence="1">
    <location>
        <begin position="1020"/>
        <end position="1041"/>
    </location>
</feature>
<feature type="compositionally biased region" description="Low complexity" evidence="1">
    <location>
        <begin position="388"/>
        <end position="403"/>
    </location>
</feature>
<feature type="compositionally biased region" description="Low complexity" evidence="1">
    <location>
        <begin position="891"/>
        <end position="900"/>
    </location>
</feature>
<keyword evidence="3" id="KW-1185">Reference proteome</keyword>
<feature type="compositionally biased region" description="Basic and acidic residues" evidence="1">
    <location>
        <begin position="863"/>
        <end position="886"/>
    </location>
</feature>
<feature type="compositionally biased region" description="Basic and acidic residues" evidence="1">
    <location>
        <begin position="584"/>
        <end position="606"/>
    </location>
</feature>
<feature type="region of interest" description="Disordered" evidence="1">
    <location>
        <begin position="418"/>
        <end position="663"/>
    </location>
</feature>
<dbReference type="InterPro" id="IPR013494">
    <property type="entry name" value="CHP02678"/>
</dbReference>
<feature type="compositionally biased region" description="Basic residues" evidence="1">
    <location>
        <begin position="565"/>
        <end position="578"/>
    </location>
</feature>
<feature type="compositionally biased region" description="Basic and acidic residues" evidence="1">
    <location>
        <begin position="466"/>
        <end position="480"/>
    </location>
</feature>
<feature type="compositionally biased region" description="Basic and acidic residues" evidence="1">
    <location>
        <begin position="520"/>
        <end position="551"/>
    </location>
</feature>
<evidence type="ECO:0000313" key="2">
    <source>
        <dbReference type="EMBL" id="THJ75134.1"/>
    </source>
</evidence>
<protein>
    <submittedName>
        <fullName evidence="2">TIGR02678 family protein</fullName>
    </submittedName>
</protein>
<feature type="region of interest" description="Disordered" evidence="1">
    <location>
        <begin position="689"/>
        <end position="771"/>
    </location>
</feature>
<feature type="region of interest" description="Disordered" evidence="1">
    <location>
        <begin position="382"/>
        <end position="405"/>
    </location>
</feature>
<feature type="compositionally biased region" description="Basic residues" evidence="1">
    <location>
        <begin position="622"/>
        <end position="647"/>
    </location>
</feature>
<organism evidence="2 3">
    <name type="scientific">Candidatus Frankia alpina</name>
    <dbReference type="NCBI Taxonomy" id="2699483"/>
    <lineage>
        <taxon>Bacteria</taxon>
        <taxon>Bacillati</taxon>
        <taxon>Actinomycetota</taxon>
        <taxon>Actinomycetes</taxon>
        <taxon>Frankiales</taxon>
        <taxon>Frankiaceae</taxon>
        <taxon>Frankia</taxon>
    </lineage>
</organism>
<dbReference type="AlphaFoldDB" id="A0A4S5ERS2"/>
<feature type="compositionally biased region" description="Basic residues" evidence="1">
    <location>
        <begin position="736"/>
        <end position="757"/>
    </location>
</feature>
<feature type="compositionally biased region" description="Basic residues" evidence="1">
    <location>
        <begin position="1097"/>
        <end position="1128"/>
    </location>
</feature>
<evidence type="ECO:0000256" key="1">
    <source>
        <dbReference type="SAM" id="MobiDB-lite"/>
    </source>
</evidence>
<dbReference type="OrthoDB" id="188354at2"/>
<feature type="compositionally biased region" description="Basic residues" evidence="1">
    <location>
        <begin position="901"/>
        <end position="911"/>
    </location>
</feature>
<feature type="compositionally biased region" description="Basic and acidic residues" evidence="1">
    <location>
        <begin position="758"/>
        <end position="771"/>
    </location>
</feature>
<feature type="non-terminal residue" evidence="2">
    <location>
        <position position="1183"/>
    </location>
</feature>
<feature type="compositionally biased region" description="Low complexity" evidence="1">
    <location>
        <begin position="501"/>
        <end position="519"/>
    </location>
</feature>
<feature type="compositionally biased region" description="Basic and acidic residues" evidence="1">
    <location>
        <begin position="648"/>
        <end position="662"/>
    </location>
</feature>
<dbReference type="Proteomes" id="UP000305282">
    <property type="component" value="Unassembled WGS sequence"/>
</dbReference>
<feature type="compositionally biased region" description="Basic residues" evidence="1">
    <location>
        <begin position="715"/>
        <end position="725"/>
    </location>
</feature>
<accession>A0A4S5ERS2</accession>
<feature type="compositionally biased region" description="Low complexity" evidence="1">
    <location>
        <begin position="844"/>
        <end position="862"/>
    </location>
</feature>
<feature type="compositionally biased region" description="Basic residues" evidence="1">
    <location>
        <begin position="1159"/>
        <end position="1173"/>
    </location>
</feature>
<feature type="region of interest" description="Disordered" evidence="1">
    <location>
        <begin position="1159"/>
        <end position="1183"/>
    </location>
</feature>
<feature type="region of interest" description="Disordered" evidence="1">
    <location>
        <begin position="818"/>
        <end position="1143"/>
    </location>
</feature>